<keyword evidence="2" id="KW-1185">Reference proteome</keyword>
<reference evidence="1" key="1">
    <citation type="submission" date="2023-07" db="EMBL/GenBank/DDBJ databases">
        <title>Black Yeasts Isolated from many extreme environments.</title>
        <authorList>
            <person name="Coleine C."/>
            <person name="Stajich J.E."/>
            <person name="Selbmann L."/>
        </authorList>
    </citation>
    <scope>NUCLEOTIDE SEQUENCE</scope>
    <source>
        <strain evidence="1">CCFEE 5714</strain>
    </source>
</reference>
<dbReference type="Proteomes" id="UP001281147">
    <property type="component" value="Unassembled WGS sequence"/>
</dbReference>
<proteinExistence type="predicted"/>
<sequence length="157" mass="17068">MADQSMYNKLAATAKAHLHACRPVTPGSSDPSPEAIKAHLSPSFQIDFGHKFFVSSTPPLQGEKTADGFVSHLTGMASKLQTYTLDILDVCVDVEKRTVTQRVEFHMVPKGGEEVLNDIIFWMVMDESGEKVVRITEFVDAAAAAELAKRMQAGSAS</sequence>
<evidence type="ECO:0000313" key="2">
    <source>
        <dbReference type="Proteomes" id="UP001281147"/>
    </source>
</evidence>
<organism evidence="1 2">
    <name type="scientific">Vermiconidia calcicola</name>
    <dbReference type="NCBI Taxonomy" id="1690605"/>
    <lineage>
        <taxon>Eukaryota</taxon>
        <taxon>Fungi</taxon>
        <taxon>Dikarya</taxon>
        <taxon>Ascomycota</taxon>
        <taxon>Pezizomycotina</taxon>
        <taxon>Dothideomycetes</taxon>
        <taxon>Dothideomycetidae</taxon>
        <taxon>Mycosphaerellales</taxon>
        <taxon>Extremaceae</taxon>
        <taxon>Vermiconidia</taxon>
    </lineage>
</organism>
<comment type="caution">
    <text evidence="1">The sequence shown here is derived from an EMBL/GenBank/DDBJ whole genome shotgun (WGS) entry which is preliminary data.</text>
</comment>
<name>A0ACC3NXL5_9PEZI</name>
<protein>
    <submittedName>
        <fullName evidence="1">Uncharacterized protein</fullName>
    </submittedName>
</protein>
<gene>
    <name evidence="1" type="ORF">LTR37_000882</name>
</gene>
<dbReference type="EMBL" id="JAUTXU010000004">
    <property type="protein sequence ID" value="KAK3724834.1"/>
    <property type="molecule type" value="Genomic_DNA"/>
</dbReference>
<accession>A0ACC3NXL5</accession>
<evidence type="ECO:0000313" key="1">
    <source>
        <dbReference type="EMBL" id="KAK3724834.1"/>
    </source>
</evidence>